<name>A0A182W6B8_9DIPT</name>
<proteinExistence type="predicted"/>
<evidence type="ECO:0000256" key="1">
    <source>
        <dbReference type="SAM" id="MobiDB-lite"/>
    </source>
</evidence>
<evidence type="ECO:0000313" key="4">
    <source>
        <dbReference type="Proteomes" id="UP000075920"/>
    </source>
</evidence>
<feature type="signal peptide" evidence="2">
    <location>
        <begin position="1"/>
        <end position="16"/>
    </location>
</feature>
<feature type="chain" id="PRO_5008140927" evidence="2">
    <location>
        <begin position="17"/>
        <end position="145"/>
    </location>
</feature>
<reference evidence="3" key="2">
    <citation type="submission" date="2020-05" db="UniProtKB">
        <authorList>
            <consortium name="EnsemblMetazoa"/>
        </authorList>
    </citation>
    <scope>IDENTIFICATION</scope>
    <source>
        <strain evidence="3">MINIMUS1</strain>
    </source>
</reference>
<reference evidence="4" key="1">
    <citation type="submission" date="2013-03" db="EMBL/GenBank/DDBJ databases">
        <title>The Genome Sequence of Anopheles minimus MINIMUS1.</title>
        <authorList>
            <consortium name="The Broad Institute Genomics Platform"/>
            <person name="Neafsey D.E."/>
            <person name="Walton C."/>
            <person name="Walker B."/>
            <person name="Young S.K."/>
            <person name="Zeng Q."/>
            <person name="Gargeya S."/>
            <person name="Fitzgerald M."/>
            <person name="Haas B."/>
            <person name="Abouelleil A."/>
            <person name="Allen A.W."/>
            <person name="Alvarado L."/>
            <person name="Arachchi H.M."/>
            <person name="Berlin A.M."/>
            <person name="Chapman S.B."/>
            <person name="Gainer-Dewar J."/>
            <person name="Goldberg J."/>
            <person name="Griggs A."/>
            <person name="Gujja S."/>
            <person name="Hansen M."/>
            <person name="Howarth C."/>
            <person name="Imamovic A."/>
            <person name="Ireland A."/>
            <person name="Larimer J."/>
            <person name="McCowan C."/>
            <person name="Murphy C."/>
            <person name="Pearson M."/>
            <person name="Poon T.W."/>
            <person name="Priest M."/>
            <person name="Roberts A."/>
            <person name="Saif S."/>
            <person name="Shea T."/>
            <person name="Sisk P."/>
            <person name="Sykes S."/>
            <person name="Wortman J."/>
            <person name="Nusbaum C."/>
            <person name="Birren B."/>
        </authorList>
    </citation>
    <scope>NUCLEOTIDE SEQUENCE [LARGE SCALE GENOMIC DNA]</scope>
    <source>
        <strain evidence="4">MINIMUS1</strain>
    </source>
</reference>
<dbReference type="Proteomes" id="UP000075920">
    <property type="component" value="Unassembled WGS sequence"/>
</dbReference>
<evidence type="ECO:0000256" key="2">
    <source>
        <dbReference type="SAM" id="SignalP"/>
    </source>
</evidence>
<feature type="compositionally biased region" description="Basic and acidic residues" evidence="1">
    <location>
        <begin position="122"/>
        <end position="137"/>
    </location>
</feature>
<accession>A0A182W6B8</accession>
<keyword evidence="2" id="KW-0732">Signal</keyword>
<dbReference type="AlphaFoldDB" id="A0A182W6B8"/>
<sequence length="145" mass="16273">MKIVLVATVLLGFCASLNNAGMYHYGKHPAGPPPSHPQYLPNYDVPPSQGYEPAKQHSWGNMPWKPITHFPWPEPEHVHEVHYQPHYHGGSSTPCPYKHTVTKTTTTTTPKPTTTTTTTTHRPVETKKPHLLLDKLAHSQKHTAH</sequence>
<organism evidence="3 4">
    <name type="scientific">Anopheles minimus</name>
    <dbReference type="NCBI Taxonomy" id="112268"/>
    <lineage>
        <taxon>Eukaryota</taxon>
        <taxon>Metazoa</taxon>
        <taxon>Ecdysozoa</taxon>
        <taxon>Arthropoda</taxon>
        <taxon>Hexapoda</taxon>
        <taxon>Insecta</taxon>
        <taxon>Pterygota</taxon>
        <taxon>Neoptera</taxon>
        <taxon>Endopterygota</taxon>
        <taxon>Diptera</taxon>
        <taxon>Nematocera</taxon>
        <taxon>Culicoidea</taxon>
        <taxon>Culicidae</taxon>
        <taxon>Anophelinae</taxon>
        <taxon>Anopheles</taxon>
    </lineage>
</organism>
<dbReference type="VEuPathDB" id="VectorBase:AMIN005884"/>
<protein>
    <submittedName>
        <fullName evidence="3">Uncharacterized protein</fullName>
    </submittedName>
</protein>
<feature type="compositionally biased region" description="Low complexity" evidence="1">
    <location>
        <begin position="102"/>
        <end position="120"/>
    </location>
</feature>
<evidence type="ECO:0000313" key="3">
    <source>
        <dbReference type="EnsemblMetazoa" id="AMIN005884-PA"/>
    </source>
</evidence>
<keyword evidence="4" id="KW-1185">Reference proteome</keyword>
<feature type="region of interest" description="Disordered" evidence="1">
    <location>
        <begin position="101"/>
        <end position="145"/>
    </location>
</feature>
<dbReference type="EnsemblMetazoa" id="AMIN005884-RA">
    <property type="protein sequence ID" value="AMIN005884-PA"/>
    <property type="gene ID" value="AMIN005884"/>
</dbReference>